<name>A0ABT3PXJ9_9BACT</name>
<dbReference type="RefSeq" id="WP_265788632.1">
    <property type="nucleotide sequence ID" value="NZ_BAABRS010000001.1"/>
</dbReference>
<dbReference type="InterPro" id="IPR025388">
    <property type="entry name" value="Alginate_export_dom"/>
</dbReference>
<dbReference type="SUPFAM" id="SSF56935">
    <property type="entry name" value="Porins"/>
    <property type="match status" value="1"/>
</dbReference>
<evidence type="ECO:0000259" key="1">
    <source>
        <dbReference type="Pfam" id="PF13372"/>
    </source>
</evidence>
<evidence type="ECO:0000313" key="2">
    <source>
        <dbReference type="EMBL" id="MCW9712569.1"/>
    </source>
</evidence>
<dbReference type="Pfam" id="PF13372">
    <property type="entry name" value="Alginate_exp"/>
    <property type="match status" value="1"/>
</dbReference>
<evidence type="ECO:0000313" key="3">
    <source>
        <dbReference type="Proteomes" id="UP001207337"/>
    </source>
</evidence>
<organism evidence="2 3">
    <name type="scientific">Fodinibius salicampi</name>
    <dbReference type="NCBI Taxonomy" id="1920655"/>
    <lineage>
        <taxon>Bacteria</taxon>
        <taxon>Pseudomonadati</taxon>
        <taxon>Balneolota</taxon>
        <taxon>Balneolia</taxon>
        <taxon>Balneolales</taxon>
        <taxon>Balneolaceae</taxon>
        <taxon>Fodinibius</taxon>
    </lineage>
</organism>
<dbReference type="Proteomes" id="UP001207337">
    <property type="component" value="Unassembled WGS sequence"/>
</dbReference>
<reference evidence="2 3" key="1">
    <citation type="submission" date="2021-11" db="EMBL/GenBank/DDBJ databases">
        <title>Aliifidinibius sp. nov., a new bacterium isolated from saline soil.</title>
        <authorList>
            <person name="Galisteo C."/>
            <person name="De La Haba R."/>
            <person name="Sanchez-Porro C."/>
            <person name="Ventosa A."/>
        </authorList>
    </citation>
    <scope>NUCLEOTIDE SEQUENCE [LARGE SCALE GENOMIC DNA]</scope>
    <source>
        <strain evidence="2 3">KACC 190600</strain>
    </source>
</reference>
<accession>A0ABT3PXJ9</accession>
<comment type="caution">
    <text evidence="2">The sequence shown here is derived from an EMBL/GenBank/DDBJ whole genome shotgun (WGS) entry which is preliminary data.</text>
</comment>
<gene>
    <name evidence="2" type="ORF">LQ318_06610</name>
</gene>
<sequence>MLKSLKNIVLFILILLTPSILLAQLSLDGEFRPRSEYRNGYQLLRTPATEPAFFTSQRTRLSLNYESDLYKIKVSGQDVRVWGEVEQLQDNANVNIHEAWAQLYLSEVFQLKLGRQELVYDDQRLLGSVNWTQQARSHDALVLKYHDSDSNLQIDLGGAFNQEAQTLFNNPYTLNNYKVLSYLWMNKKISYLDISAIFLTDGFEHQSGGTNFRYTYGTHLLYNTQDWELSGSAYFQGGDDATRRNISASMFSLNATRSLGNVQLKTGFDYLSGGGINDADPARHAFHTLYATNHKFYGHMDYFLNIPRDTRGGGLQDVYLGTTFKVNEEASIGLTYHYLALANNIQNPLNTDEVSDKYLGSEIDWSFSYSFTDEIGFRMGYSTLFNSSSLDALQQRAGKYTQHWGWAMIMLTPQFLN</sequence>
<keyword evidence="3" id="KW-1185">Reference proteome</keyword>
<protein>
    <submittedName>
        <fullName evidence="2">Alginate export family protein</fullName>
    </submittedName>
</protein>
<feature type="domain" description="Alginate export" evidence="1">
    <location>
        <begin position="24"/>
        <end position="389"/>
    </location>
</feature>
<proteinExistence type="predicted"/>
<dbReference type="EMBL" id="JAJNDC010000001">
    <property type="protein sequence ID" value="MCW9712569.1"/>
    <property type="molecule type" value="Genomic_DNA"/>
</dbReference>